<proteinExistence type="predicted"/>
<evidence type="ECO:0000313" key="2">
    <source>
        <dbReference type="EMBL" id="CAD8211425.1"/>
    </source>
</evidence>
<dbReference type="Proteomes" id="UP000689195">
    <property type="component" value="Unassembled WGS sequence"/>
</dbReference>
<keyword evidence="1" id="KW-0472">Membrane</keyword>
<feature type="transmembrane region" description="Helical" evidence="1">
    <location>
        <begin position="24"/>
        <end position="43"/>
    </location>
</feature>
<keyword evidence="1" id="KW-1133">Transmembrane helix</keyword>
<comment type="caution">
    <text evidence="2">The sequence shown here is derived from an EMBL/GenBank/DDBJ whole genome shotgun (WGS) entry which is preliminary data.</text>
</comment>
<evidence type="ECO:0008006" key="4">
    <source>
        <dbReference type="Google" id="ProtNLM"/>
    </source>
</evidence>
<organism evidence="2 3">
    <name type="scientific">Paramecium pentaurelia</name>
    <dbReference type="NCBI Taxonomy" id="43138"/>
    <lineage>
        <taxon>Eukaryota</taxon>
        <taxon>Sar</taxon>
        <taxon>Alveolata</taxon>
        <taxon>Ciliophora</taxon>
        <taxon>Intramacronucleata</taxon>
        <taxon>Oligohymenophorea</taxon>
        <taxon>Peniculida</taxon>
        <taxon>Parameciidae</taxon>
        <taxon>Paramecium</taxon>
    </lineage>
</organism>
<keyword evidence="1" id="KW-0812">Transmembrane</keyword>
<gene>
    <name evidence="2" type="ORF">PPENT_87.1.T1630076</name>
</gene>
<accession>A0A8S1YBH5</accession>
<dbReference type="EMBL" id="CAJJDO010000163">
    <property type="protein sequence ID" value="CAD8211425.1"/>
    <property type="molecule type" value="Genomic_DNA"/>
</dbReference>
<feature type="transmembrane region" description="Helical" evidence="1">
    <location>
        <begin position="404"/>
        <end position="426"/>
    </location>
</feature>
<protein>
    <recommendedName>
        <fullName evidence="4">Transmembrane protein</fullName>
    </recommendedName>
</protein>
<dbReference type="OrthoDB" id="297542at2759"/>
<reference evidence="2" key="1">
    <citation type="submission" date="2021-01" db="EMBL/GenBank/DDBJ databases">
        <authorList>
            <consortium name="Genoscope - CEA"/>
            <person name="William W."/>
        </authorList>
    </citation>
    <scope>NUCLEOTIDE SEQUENCE</scope>
</reference>
<name>A0A8S1YBH5_9CILI</name>
<evidence type="ECO:0000313" key="3">
    <source>
        <dbReference type="Proteomes" id="UP000689195"/>
    </source>
</evidence>
<evidence type="ECO:0000256" key="1">
    <source>
        <dbReference type="SAM" id="Phobius"/>
    </source>
</evidence>
<dbReference type="AlphaFoldDB" id="A0A8S1YBH5"/>
<keyword evidence="3" id="KW-1185">Reference proteome</keyword>
<sequence>MILTKLKSLNFWYINRNWTIKNQILMASFLIWTIIFTILIVTITQTQKYIQDNLKSISNEIFIKQTSQQLDNIWIYKQSMERMFQFTKNQIYSTRRIYKYFDYLENHSQENHSQENLYFEKPHMCLNNQSEVDSYCFKSATTCGIFGVPLNNNNLEREERSMIALTFILTSFRIALDHTYSAPLYYFLDSNSLFYCITTGIPFPKNFIPNQRSYYIEFKQKISNDSILDNVYFASPYQVVSGKIKIPMMISLADNKNNIVGIIAKDIDFGYASVASNFNTNTTLYVIDNQGKIFYSLLYNQVNLSVYYFNDSNITGFDTNDFIQVMNNHNGLPFQNNCLNQQNNKILCRYNSKVKDNLIIKSTQLANSPLILIVLIETNTVQQQSDDHFNLQKELQSIAVQETIIIIFCIPIAIILISQTIIYLLLKQLNLLINLVKQKVYQNKKEYYFSFLNKKSLFQSESVSDLIIASNKLFTSIISANKSDECKQQETIKYPQYLCSHQRMKARLTYMIKFYYDQLKDKLKVKGFEFKQIINFQNLI</sequence>